<evidence type="ECO:0000313" key="2">
    <source>
        <dbReference type="EMBL" id="KAF1927716.1"/>
    </source>
</evidence>
<feature type="compositionally biased region" description="Basic and acidic residues" evidence="1">
    <location>
        <begin position="91"/>
        <end position="108"/>
    </location>
</feature>
<organism evidence="2 3">
    <name type="scientific">Didymella exigua CBS 183.55</name>
    <dbReference type="NCBI Taxonomy" id="1150837"/>
    <lineage>
        <taxon>Eukaryota</taxon>
        <taxon>Fungi</taxon>
        <taxon>Dikarya</taxon>
        <taxon>Ascomycota</taxon>
        <taxon>Pezizomycotina</taxon>
        <taxon>Dothideomycetes</taxon>
        <taxon>Pleosporomycetidae</taxon>
        <taxon>Pleosporales</taxon>
        <taxon>Pleosporineae</taxon>
        <taxon>Didymellaceae</taxon>
        <taxon>Didymella</taxon>
    </lineage>
</organism>
<protein>
    <submittedName>
        <fullName evidence="2">Uncharacterized protein</fullName>
    </submittedName>
</protein>
<evidence type="ECO:0000313" key="3">
    <source>
        <dbReference type="Proteomes" id="UP000800082"/>
    </source>
</evidence>
<accession>A0A6A5RMY6</accession>
<dbReference type="EMBL" id="ML978971">
    <property type="protein sequence ID" value="KAF1927716.1"/>
    <property type="molecule type" value="Genomic_DNA"/>
</dbReference>
<dbReference type="Proteomes" id="UP000800082">
    <property type="component" value="Unassembled WGS sequence"/>
</dbReference>
<proteinExistence type="predicted"/>
<keyword evidence="3" id="KW-1185">Reference proteome</keyword>
<name>A0A6A5RMY6_9PLEO</name>
<dbReference type="GeneID" id="54353380"/>
<reference evidence="2" key="1">
    <citation type="journal article" date="2020" name="Stud. Mycol.">
        <title>101 Dothideomycetes genomes: a test case for predicting lifestyles and emergence of pathogens.</title>
        <authorList>
            <person name="Haridas S."/>
            <person name="Albert R."/>
            <person name="Binder M."/>
            <person name="Bloem J."/>
            <person name="Labutti K."/>
            <person name="Salamov A."/>
            <person name="Andreopoulos B."/>
            <person name="Baker S."/>
            <person name="Barry K."/>
            <person name="Bills G."/>
            <person name="Bluhm B."/>
            <person name="Cannon C."/>
            <person name="Castanera R."/>
            <person name="Culley D."/>
            <person name="Daum C."/>
            <person name="Ezra D."/>
            <person name="Gonzalez J."/>
            <person name="Henrissat B."/>
            <person name="Kuo A."/>
            <person name="Liang C."/>
            <person name="Lipzen A."/>
            <person name="Lutzoni F."/>
            <person name="Magnuson J."/>
            <person name="Mondo S."/>
            <person name="Nolan M."/>
            <person name="Ohm R."/>
            <person name="Pangilinan J."/>
            <person name="Park H.-J."/>
            <person name="Ramirez L."/>
            <person name="Alfaro M."/>
            <person name="Sun H."/>
            <person name="Tritt A."/>
            <person name="Yoshinaga Y."/>
            <person name="Zwiers L.-H."/>
            <person name="Turgeon B."/>
            <person name="Goodwin S."/>
            <person name="Spatafora J."/>
            <person name="Crous P."/>
            <person name="Grigoriev I."/>
        </authorList>
    </citation>
    <scope>NUCLEOTIDE SEQUENCE</scope>
    <source>
        <strain evidence="2">CBS 183.55</strain>
    </source>
</reference>
<feature type="region of interest" description="Disordered" evidence="1">
    <location>
        <begin position="78"/>
        <end position="108"/>
    </location>
</feature>
<dbReference type="AlphaFoldDB" id="A0A6A5RMY6"/>
<dbReference type="RefSeq" id="XP_033447968.1">
    <property type="nucleotide sequence ID" value="XM_033595713.1"/>
</dbReference>
<gene>
    <name evidence="2" type="ORF">M421DRAFT_5978</name>
</gene>
<sequence>MASQAGSTIFTKYTRSISASDATSAYSTTTPVASLHPDRLLVNASSAGSLTDNLEEAPHGREQGGEIHVVCMGEEDAEASLAATEDETEHETEIETEGEKKPRKQRERERLHDLTGNGVDEIAHSRKTWKWYDRVHRCRLVVNWEIETLIVELSVVAMRCDWCGRHAIRARPEMM</sequence>
<evidence type="ECO:0000256" key="1">
    <source>
        <dbReference type="SAM" id="MobiDB-lite"/>
    </source>
</evidence>
<feature type="compositionally biased region" description="Acidic residues" evidence="1">
    <location>
        <begin position="78"/>
        <end position="90"/>
    </location>
</feature>